<gene>
    <name evidence="1" type="ORF">BO71DRAFT_419687</name>
</gene>
<proteinExistence type="predicted"/>
<dbReference type="PANTHER" id="PTHR38846">
    <property type="entry name" value="C3H1-TYPE DOMAIN-CONTAINING PROTEIN"/>
    <property type="match status" value="1"/>
</dbReference>
<protein>
    <submittedName>
        <fullName evidence="1">Uncharacterized protein</fullName>
    </submittedName>
</protein>
<dbReference type="STRING" id="1448320.A0A319DIQ4"/>
<reference evidence="1 2" key="1">
    <citation type="submission" date="2018-02" db="EMBL/GenBank/DDBJ databases">
        <title>The genomes of Aspergillus section Nigri reveals drivers in fungal speciation.</title>
        <authorList>
            <consortium name="DOE Joint Genome Institute"/>
            <person name="Vesth T.C."/>
            <person name="Nybo J."/>
            <person name="Theobald S."/>
            <person name="Brandl J."/>
            <person name="Frisvad J.C."/>
            <person name="Nielsen K.F."/>
            <person name="Lyhne E.K."/>
            <person name="Kogle M.E."/>
            <person name="Kuo A."/>
            <person name="Riley R."/>
            <person name="Clum A."/>
            <person name="Nolan M."/>
            <person name="Lipzen A."/>
            <person name="Salamov A."/>
            <person name="Henrissat B."/>
            <person name="Wiebenga A."/>
            <person name="De vries R.P."/>
            <person name="Grigoriev I.V."/>
            <person name="Mortensen U.H."/>
            <person name="Andersen M.R."/>
            <person name="Baker S.E."/>
        </authorList>
    </citation>
    <scope>NUCLEOTIDE SEQUENCE [LARGE SCALE GENOMIC DNA]</scope>
    <source>
        <strain evidence="1 2">CBS 707.79</strain>
    </source>
</reference>
<name>A0A319DIQ4_9EURO</name>
<evidence type="ECO:0000313" key="2">
    <source>
        <dbReference type="Proteomes" id="UP000247810"/>
    </source>
</evidence>
<keyword evidence="2" id="KW-1185">Reference proteome</keyword>
<dbReference type="AlphaFoldDB" id="A0A319DIQ4"/>
<evidence type="ECO:0000313" key="1">
    <source>
        <dbReference type="EMBL" id="PYH93937.1"/>
    </source>
</evidence>
<dbReference type="VEuPathDB" id="FungiDB:BO71DRAFT_419687"/>
<dbReference type="PANTHER" id="PTHR38846:SF1">
    <property type="entry name" value="C3H1-TYPE DOMAIN-CONTAINING PROTEIN"/>
    <property type="match status" value="1"/>
</dbReference>
<sequence>MSFFSDFPAFQPDPDAPITAEFKRLAIQRQWKQGSKTWRKRWNRFIGMEYDRIIGNNLRGLDDWRELCAELDLPGPFASIRQCKKALSKVHVNIVDLLECRQLGCKPRKFPSQKALTTYTRKSGKFFGKSIAKQDKLLKVLLRRLL</sequence>
<dbReference type="EMBL" id="KZ825882">
    <property type="protein sequence ID" value="PYH93937.1"/>
    <property type="molecule type" value="Genomic_DNA"/>
</dbReference>
<dbReference type="OrthoDB" id="6105938at2759"/>
<accession>A0A319DIQ4</accession>
<organism evidence="1 2">
    <name type="scientific">Aspergillus ellipticus CBS 707.79</name>
    <dbReference type="NCBI Taxonomy" id="1448320"/>
    <lineage>
        <taxon>Eukaryota</taxon>
        <taxon>Fungi</taxon>
        <taxon>Dikarya</taxon>
        <taxon>Ascomycota</taxon>
        <taxon>Pezizomycotina</taxon>
        <taxon>Eurotiomycetes</taxon>
        <taxon>Eurotiomycetidae</taxon>
        <taxon>Eurotiales</taxon>
        <taxon>Aspergillaceae</taxon>
        <taxon>Aspergillus</taxon>
        <taxon>Aspergillus subgen. Circumdati</taxon>
    </lineage>
</organism>
<dbReference type="Proteomes" id="UP000247810">
    <property type="component" value="Unassembled WGS sequence"/>
</dbReference>